<protein>
    <recommendedName>
        <fullName evidence="4">Caffeine-induced death protein 2</fullName>
    </recommendedName>
</protein>
<evidence type="ECO:0000256" key="1">
    <source>
        <dbReference type="ARBA" id="ARBA00024204"/>
    </source>
</evidence>
<name>A0A8S0WDM4_CYCAE</name>
<dbReference type="Proteomes" id="UP000467700">
    <property type="component" value="Unassembled WGS sequence"/>
</dbReference>
<dbReference type="GO" id="GO:0005758">
    <property type="term" value="C:mitochondrial intermembrane space"/>
    <property type="evidence" value="ECO:0007669"/>
    <property type="project" value="InterPro"/>
</dbReference>
<organism evidence="2 3">
    <name type="scientific">Cyclocybe aegerita</name>
    <name type="common">Black poplar mushroom</name>
    <name type="synonym">Agrocybe aegerita</name>
    <dbReference type="NCBI Taxonomy" id="1973307"/>
    <lineage>
        <taxon>Eukaryota</taxon>
        <taxon>Fungi</taxon>
        <taxon>Dikarya</taxon>
        <taxon>Basidiomycota</taxon>
        <taxon>Agaricomycotina</taxon>
        <taxon>Agaricomycetes</taxon>
        <taxon>Agaricomycetidae</taxon>
        <taxon>Agaricales</taxon>
        <taxon>Agaricineae</taxon>
        <taxon>Bolbitiaceae</taxon>
        <taxon>Cyclocybe</taxon>
    </lineage>
</organism>
<comment type="caution">
    <text evidence="2">The sequence shown here is derived from an EMBL/GenBank/DDBJ whole genome shotgun (WGS) entry which is preliminary data.</text>
</comment>
<dbReference type="PANTHER" id="PTHR31905:SF2">
    <property type="entry name" value="PROTEIN MIX23"/>
    <property type="match status" value="1"/>
</dbReference>
<dbReference type="InterPro" id="IPR019171">
    <property type="entry name" value="MIX23"/>
</dbReference>
<evidence type="ECO:0000313" key="3">
    <source>
        <dbReference type="Proteomes" id="UP000467700"/>
    </source>
</evidence>
<evidence type="ECO:0008006" key="4">
    <source>
        <dbReference type="Google" id="ProtNLM"/>
    </source>
</evidence>
<reference evidence="2 3" key="1">
    <citation type="submission" date="2020-01" db="EMBL/GenBank/DDBJ databases">
        <authorList>
            <person name="Gupta K D."/>
        </authorList>
    </citation>
    <scope>NUCLEOTIDE SEQUENCE [LARGE SCALE GENOMIC DNA]</scope>
</reference>
<dbReference type="AlphaFoldDB" id="A0A8S0WDM4"/>
<accession>A0A8S0WDM4</accession>
<dbReference type="EMBL" id="CACVBS010000028">
    <property type="protein sequence ID" value="CAA7259753.1"/>
    <property type="molecule type" value="Genomic_DNA"/>
</dbReference>
<gene>
    <name evidence="2" type="ORF">AAE3_LOCUS2363</name>
</gene>
<proteinExistence type="inferred from homology"/>
<dbReference type="OrthoDB" id="5593818at2759"/>
<comment type="similarity">
    <text evidence="1">Belongs to the MIX23 family.</text>
</comment>
<sequence>MFKDILREYRRLDDAIVMRLNRANASMRDQDRLHGSNANETLQDQACVQIWRELVGNWKRRTQLIEYCVGVVDQSLKEKQAALLDGDQDPVSTRKTQGGIFEDEVKRTQVRKELSVDAIVQRRSMEAFRARCQFFVPPTGNDEARKMWDVAHR</sequence>
<evidence type="ECO:0000313" key="2">
    <source>
        <dbReference type="EMBL" id="CAA7259753.1"/>
    </source>
</evidence>
<keyword evidence="3" id="KW-1185">Reference proteome</keyword>
<dbReference type="Pfam" id="PF09774">
    <property type="entry name" value="MIX23"/>
    <property type="match status" value="1"/>
</dbReference>
<dbReference type="PANTHER" id="PTHR31905">
    <property type="entry name" value="COILED-COIL DOMAIN-CONTAINING PROTEIN 58"/>
    <property type="match status" value="1"/>
</dbReference>